<sequence>MALISIVYRRSNRRLISSSGLEKPNQRRSYRVVFFHCSRQLYSLTSLAGAAPSTGTRLRLVAHSIVTKIVCWVYDESNPKIWITENDLLFNEYSRKLESQVSRKELRLHKLATQADNKSLIAKEIALQ</sequence>
<gene>
    <name evidence="1" type="ORF">AVEN_224452_1</name>
</gene>
<organism evidence="1 2">
    <name type="scientific">Araneus ventricosus</name>
    <name type="common">Orbweaver spider</name>
    <name type="synonym">Epeira ventricosa</name>
    <dbReference type="NCBI Taxonomy" id="182803"/>
    <lineage>
        <taxon>Eukaryota</taxon>
        <taxon>Metazoa</taxon>
        <taxon>Ecdysozoa</taxon>
        <taxon>Arthropoda</taxon>
        <taxon>Chelicerata</taxon>
        <taxon>Arachnida</taxon>
        <taxon>Araneae</taxon>
        <taxon>Araneomorphae</taxon>
        <taxon>Entelegynae</taxon>
        <taxon>Araneoidea</taxon>
        <taxon>Araneidae</taxon>
        <taxon>Araneus</taxon>
    </lineage>
</organism>
<dbReference type="AlphaFoldDB" id="A0A4Y2SBD3"/>
<name>A0A4Y2SBD3_ARAVE</name>
<comment type="caution">
    <text evidence="1">The sequence shown here is derived from an EMBL/GenBank/DDBJ whole genome shotgun (WGS) entry which is preliminary data.</text>
</comment>
<dbReference type="Proteomes" id="UP000499080">
    <property type="component" value="Unassembled WGS sequence"/>
</dbReference>
<evidence type="ECO:0000313" key="1">
    <source>
        <dbReference type="EMBL" id="GBN84570.1"/>
    </source>
</evidence>
<reference evidence="1 2" key="1">
    <citation type="journal article" date="2019" name="Sci. Rep.">
        <title>Orb-weaving spider Araneus ventricosus genome elucidates the spidroin gene catalogue.</title>
        <authorList>
            <person name="Kono N."/>
            <person name="Nakamura H."/>
            <person name="Ohtoshi R."/>
            <person name="Moran D.A.P."/>
            <person name="Shinohara A."/>
            <person name="Yoshida Y."/>
            <person name="Fujiwara M."/>
            <person name="Mori M."/>
            <person name="Tomita M."/>
            <person name="Arakawa K."/>
        </authorList>
    </citation>
    <scope>NUCLEOTIDE SEQUENCE [LARGE SCALE GENOMIC DNA]</scope>
</reference>
<accession>A0A4Y2SBD3</accession>
<proteinExistence type="predicted"/>
<evidence type="ECO:0000313" key="2">
    <source>
        <dbReference type="Proteomes" id="UP000499080"/>
    </source>
</evidence>
<keyword evidence="2" id="KW-1185">Reference proteome</keyword>
<protein>
    <submittedName>
        <fullName evidence="1">Uncharacterized protein</fullName>
    </submittedName>
</protein>
<dbReference type="EMBL" id="BGPR01020404">
    <property type="protein sequence ID" value="GBN84570.1"/>
    <property type="molecule type" value="Genomic_DNA"/>
</dbReference>